<name>A0A1H9IWU8_9GAMM</name>
<feature type="domain" description="CBS" evidence="10">
    <location>
        <begin position="140"/>
        <end position="201"/>
    </location>
</feature>
<keyword evidence="4 9" id="KW-0812">Transmembrane</keyword>
<dbReference type="InterPro" id="IPR000644">
    <property type="entry name" value="CBS_dom"/>
</dbReference>
<dbReference type="STRING" id="489703.SAMN04488038_110205"/>
<sequence length="449" mass="48663">MAERAGNSDAVERLRERLTGGRLLSVRRALHALNPAELASLLESLPPRHRRLVWNMVERDDEGEVLLHLGEEVRAGLMREMDVKELVAAAGDLDIDDLADLIEHLPESVTQQVVKALDTQDRARLERVLAYEADSAGGLMNTDAVTVRGDVTLDVVQRYLRLRGELPPHTDALFVVDRQGHYRGVLTLERVLTRDAETLVSAVMDEERTALPATLAAERVAQHFEDADLLSAAVIDEQGLLLGRITVDDVLDVIRKDAERKLMSLAGLTEDEDIFAPVRGATRRRAIWLGINLLTAFLASSVVDLFQGTISQVVALAVLMPIVASMGGIGGSQTLTLMIRGLALGQIGSGNTRFLLRKELLVAAINGLLWALVVGAVALLWFKSWPLALVVGLAIVINQTIAALAGIFVPLTLKRMGIDPALAGSVILTTFTDVCGFFSLLALGTLILL</sequence>
<keyword evidence="3 9" id="KW-0813">Transport</keyword>
<keyword evidence="5 9" id="KW-0460">Magnesium</keyword>
<dbReference type="Gene3D" id="3.10.580.10">
    <property type="entry name" value="CBS-domain"/>
    <property type="match status" value="1"/>
</dbReference>
<dbReference type="InterPro" id="IPR006667">
    <property type="entry name" value="SLC41_membr_dom"/>
</dbReference>
<evidence type="ECO:0000256" key="6">
    <source>
        <dbReference type="ARBA" id="ARBA00022989"/>
    </source>
</evidence>
<evidence type="ECO:0000256" key="3">
    <source>
        <dbReference type="ARBA" id="ARBA00022448"/>
    </source>
</evidence>
<feature type="transmembrane region" description="Helical" evidence="9">
    <location>
        <begin position="286"/>
        <end position="307"/>
    </location>
</feature>
<dbReference type="AlphaFoldDB" id="A0A1H9IWU8"/>
<dbReference type="Gene3D" id="1.25.60.10">
    <property type="entry name" value="MgtE N-terminal domain-like"/>
    <property type="match status" value="1"/>
</dbReference>
<comment type="similarity">
    <text evidence="2 9">Belongs to the SLC41A transporter family.</text>
</comment>
<dbReference type="NCBIfam" id="TIGR00400">
    <property type="entry name" value="mgtE"/>
    <property type="match status" value="1"/>
</dbReference>
<protein>
    <recommendedName>
        <fullName evidence="9">Magnesium transporter MgtE</fullName>
    </recommendedName>
</protein>
<dbReference type="SUPFAM" id="SSF161093">
    <property type="entry name" value="MgtE membrane domain-like"/>
    <property type="match status" value="1"/>
</dbReference>
<dbReference type="GO" id="GO:0046872">
    <property type="term" value="F:metal ion binding"/>
    <property type="evidence" value="ECO:0007669"/>
    <property type="project" value="UniProtKB-KW"/>
</dbReference>
<comment type="function">
    <text evidence="9">Acts as a magnesium transporter.</text>
</comment>
<dbReference type="InterPro" id="IPR006669">
    <property type="entry name" value="MgtE_transporter"/>
</dbReference>
<dbReference type="GO" id="GO:0015095">
    <property type="term" value="F:magnesium ion transmembrane transporter activity"/>
    <property type="evidence" value="ECO:0007669"/>
    <property type="project" value="UniProtKB-UniRule"/>
</dbReference>
<evidence type="ECO:0000256" key="7">
    <source>
        <dbReference type="ARBA" id="ARBA00023136"/>
    </source>
</evidence>
<dbReference type="EMBL" id="FOFS01000010">
    <property type="protein sequence ID" value="SEQ78865.1"/>
    <property type="molecule type" value="Genomic_DNA"/>
</dbReference>
<dbReference type="SMART" id="SM00924">
    <property type="entry name" value="MgtE_N"/>
    <property type="match status" value="1"/>
</dbReference>
<dbReference type="InterPro" id="IPR038076">
    <property type="entry name" value="MgtE_N_sf"/>
</dbReference>
<evidence type="ECO:0000256" key="4">
    <source>
        <dbReference type="ARBA" id="ARBA00022692"/>
    </source>
</evidence>
<evidence type="ECO:0000256" key="9">
    <source>
        <dbReference type="RuleBase" id="RU362011"/>
    </source>
</evidence>
<dbReference type="OrthoDB" id="9790355at2"/>
<dbReference type="InterPro" id="IPR046342">
    <property type="entry name" value="CBS_dom_sf"/>
</dbReference>
<dbReference type="SUPFAM" id="SSF158791">
    <property type="entry name" value="MgtE N-terminal domain-like"/>
    <property type="match status" value="1"/>
</dbReference>
<dbReference type="PANTHER" id="PTHR43773:SF1">
    <property type="entry name" value="MAGNESIUM TRANSPORTER MGTE"/>
    <property type="match status" value="1"/>
</dbReference>
<dbReference type="InterPro" id="IPR006668">
    <property type="entry name" value="Mg_transptr_MgtE_intracell_dom"/>
</dbReference>
<evidence type="ECO:0000313" key="12">
    <source>
        <dbReference type="Proteomes" id="UP000199233"/>
    </source>
</evidence>
<dbReference type="Proteomes" id="UP000199233">
    <property type="component" value="Unassembled WGS sequence"/>
</dbReference>
<evidence type="ECO:0000313" key="11">
    <source>
        <dbReference type="EMBL" id="SEQ78865.1"/>
    </source>
</evidence>
<keyword evidence="9" id="KW-0479">Metal-binding</keyword>
<dbReference type="InterPro" id="IPR036739">
    <property type="entry name" value="SLC41_membr_dom_sf"/>
</dbReference>
<reference evidence="11 12" key="1">
    <citation type="submission" date="2016-10" db="EMBL/GenBank/DDBJ databases">
        <authorList>
            <person name="de Groot N.N."/>
        </authorList>
    </citation>
    <scope>NUCLEOTIDE SEQUENCE [LARGE SCALE GENOMIC DNA]</scope>
    <source>
        <strain evidence="11 12">DSM 25927</strain>
    </source>
</reference>
<feature type="domain" description="CBS" evidence="10">
    <location>
        <begin position="204"/>
        <end position="262"/>
    </location>
</feature>
<dbReference type="PANTHER" id="PTHR43773">
    <property type="entry name" value="MAGNESIUM TRANSPORTER MGTE"/>
    <property type="match status" value="1"/>
</dbReference>
<keyword evidence="9" id="KW-1003">Cell membrane</keyword>
<dbReference type="GO" id="GO:0005886">
    <property type="term" value="C:plasma membrane"/>
    <property type="evidence" value="ECO:0007669"/>
    <property type="project" value="UniProtKB-SubCell"/>
</dbReference>
<dbReference type="RefSeq" id="WP_093287297.1">
    <property type="nucleotide sequence ID" value="NZ_FOFS01000010.1"/>
</dbReference>
<dbReference type="Pfam" id="PF03448">
    <property type="entry name" value="MgtE_N"/>
    <property type="match status" value="1"/>
</dbReference>
<accession>A0A1H9IWU8</accession>
<comment type="subcellular location">
    <subcellularLocation>
        <location evidence="9">Cell membrane</location>
        <topology evidence="9">Multi-pass membrane protein</topology>
    </subcellularLocation>
    <subcellularLocation>
        <location evidence="1">Membrane</location>
        <topology evidence="1">Multi-pass membrane protein</topology>
    </subcellularLocation>
</comment>
<comment type="subunit">
    <text evidence="9">Homodimer.</text>
</comment>
<proteinExistence type="inferred from homology"/>
<feature type="transmembrane region" description="Helical" evidence="9">
    <location>
        <begin position="388"/>
        <end position="409"/>
    </location>
</feature>
<keyword evidence="12" id="KW-1185">Reference proteome</keyword>
<keyword evidence="8" id="KW-0129">CBS domain</keyword>
<evidence type="ECO:0000256" key="8">
    <source>
        <dbReference type="PROSITE-ProRule" id="PRU00703"/>
    </source>
</evidence>
<keyword evidence="6 9" id="KW-1133">Transmembrane helix</keyword>
<evidence type="ECO:0000256" key="1">
    <source>
        <dbReference type="ARBA" id="ARBA00004141"/>
    </source>
</evidence>
<dbReference type="Pfam" id="PF01769">
    <property type="entry name" value="MgtE"/>
    <property type="match status" value="1"/>
</dbReference>
<organism evidence="11 12">
    <name type="scientific">Solimonas aquatica</name>
    <dbReference type="NCBI Taxonomy" id="489703"/>
    <lineage>
        <taxon>Bacteria</taxon>
        <taxon>Pseudomonadati</taxon>
        <taxon>Pseudomonadota</taxon>
        <taxon>Gammaproteobacteria</taxon>
        <taxon>Nevskiales</taxon>
        <taxon>Nevskiaceae</taxon>
        <taxon>Solimonas</taxon>
    </lineage>
</organism>
<feature type="transmembrane region" description="Helical" evidence="9">
    <location>
        <begin position="421"/>
        <end position="448"/>
    </location>
</feature>
<dbReference type="SUPFAM" id="SSF54631">
    <property type="entry name" value="CBS-domain pair"/>
    <property type="match status" value="1"/>
</dbReference>
<evidence type="ECO:0000259" key="10">
    <source>
        <dbReference type="PROSITE" id="PS51371"/>
    </source>
</evidence>
<evidence type="ECO:0000256" key="2">
    <source>
        <dbReference type="ARBA" id="ARBA00009749"/>
    </source>
</evidence>
<dbReference type="Gene3D" id="1.10.357.20">
    <property type="entry name" value="SLC41 divalent cation transporters, integral membrane domain"/>
    <property type="match status" value="1"/>
</dbReference>
<dbReference type="PROSITE" id="PS51371">
    <property type="entry name" value="CBS"/>
    <property type="match status" value="2"/>
</dbReference>
<keyword evidence="7 9" id="KW-0472">Membrane</keyword>
<gene>
    <name evidence="11" type="ORF">SAMN04488038_110205</name>
</gene>
<feature type="transmembrane region" description="Helical" evidence="9">
    <location>
        <begin position="313"/>
        <end position="339"/>
    </location>
</feature>
<dbReference type="CDD" id="cd04606">
    <property type="entry name" value="CBS_pair_Mg_transporter"/>
    <property type="match status" value="1"/>
</dbReference>
<evidence type="ECO:0000256" key="5">
    <source>
        <dbReference type="ARBA" id="ARBA00022842"/>
    </source>
</evidence>
<dbReference type="Pfam" id="PF00571">
    <property type="entry name" value="CBS"/>
    <property type="match status" value="2"/>
</dbReference>
<feature type="transmembrane region" description="Helical" evidence="9">
    <location>
        <begin position="360"/>
        <end position="382"/>
    </location>
</feature>